<feature type="signal peptide" evidence="1">
    <location>
        <begin position="1"/>
        <end position="29"/>
    </location>
</feature>
<keyword evidence="3" id="KW-1185">Reference proteome</keyword>
<reference evidence="2" key="1">
    <citation type="submission" date="2022-06" db="EMBL/GenBank/DDBJ databases">
        <title>Genome sequence of Phormidium yuhuli AB48 isolated from an industrial photobioreactor environment.</title>
        <authorList>
            <person name="Qiu Y."/>
            <person name="Noonan A.J.C."/>
            <person name="Dofher K."/>
            <person name="Koch M."/>
            <person name="Kieft B."/>
            <person name="Lin X."/>
            <person name="Ziels R.M."/>
            <person name="Hallam S.J."/>
        </authorList>
    </citation>
    <scope>NUCLEOTIDE SEQUENCE</scope>
    <source>
        <strain evidence="2">AB48</strain>
    </source>
</reference>
<organism evidence="2 3">
    <name type="scientific">Phormidium yuhuli AB48</name>
    <dbReference type="NCBI Taxonomy" id="2940671"/>
    <lineage>
        <taxon>Bacteria</taxon>
        <taxon>Bacillati</taxon>
        <taxon>Cyanobacteriota</taxon>
        <taxon>Cyanophyceae</taxon>
        <taxon>Oscillatoriophycideae</taxon>
        <taxon>Oscillatoriales</taxon>
        <taxon>Oscillatoriaceae</taxon>
        <taxon>Phormidium</taxon>
        <taxon>Phormidium yuhuli</taxon>
    </lineage>
</organism>
<gene>
    <name evidence="2" type="ORF">NEA10_10300</name>
</gene>
<dbReference type="RefSeq" id="WP_252659405.1">
    <property type="nucleotide sequence ID" value="NZ_CP098611.1"/>
</dbReference>
<feature type="chain" id="PRO_5046014775" evidence="1">
    <location>
        <begin position="30"/>
        <end position="64"/>
    </location>
</feature>
<name>A0ABY5AKI4_9CYAN</name>
<evidence type="ECO:0000313" key="3">
    <source>
        <dbReference type="Proteomes" id="UP001056708"/>
    </source>
</evidence>
<sequence>MLAKLLRCSILPTVCFAGTMMVFSSQANANPTQAQCVPLAYGEFETVIQHNTPDSFLGVIELSQ</sequence>
<dbReference type="Proteomes" id="UP001056708">
    <property type="component" value="Chromosome"/>
</dbReference>
<dbReference type="EMBL" id="CP098611">
    <property type="protein sequence ID" value="USR89286.1"/>
    <property type="molecule type" value="Genomic_DNA"/>
</dbReference>
<evidence type="ECO:0000313" key="2">
    <source>
        <dbReference type="EMBL" id="USR89286.1"/>
    </source>
</evidence>
<accession>A0ABY5AKI4</accession>
<protein>
    <submittedName>
        <fullName evidence="2">Uncharacterized protein</fullName>
    </submittedName>
</protein>
<proteinExistence type="predicted"/>
<keyword evidence="1" id="KW-0732">Signal</keyword>
<evidence type="ECO:0000256" key="1">
    <source>
        <dbReference type="SAM" id="SignalP"/>
    </source>
</evidence>